<proteinExistence type="predicted"/>
<protein>
    <submittedName>
        <fullName evidence="1">Uncharacterized protein</fullName>
    </submittedName>
</protein>
<reference evidence="1" key="1">
    <citation type="submission" date="2020-03" db="EMBL/GenBank/DDBJ databases">
        <title>The deep terrestrial virosphere.</title>
        <authorList>
            <person name="Holmfeldt K."/>
            <person name="Nilsson E."/>
            <person name="Simone D."/>
            <person name="Lopez-Fernandez M."/>
            <person name="Wu X."/>
            <person name="de Brujin I."/>
            <person name="Lundin D."/>
            <person name="Andersson A."/>
            <person name="Bertilsson S."/>
            <person name="Dopson M."/>
        </authorList>
    </citation>
    <scope>NUCLEOTIDE SEQUENCE</scope>
    <source>
        <strain evidence="1">MM415B02230</strain>
    </source>
</reference>
<dbReference type="EMBL" id="MT142569">
    <property type="protein sequence ID" value="QJA85358.1"/>
    <property type="molecule type" value="Genomic_DNA"/>
</dbReference>
<evidence type="ECO:0000313" key="1">
    <source>
        <dbReference type="EMBL" id="QJA85358.1"/>
    </source>
</evidence>
<name>A0A6M3KVP8_9ZZZZ</name>
<gene>
    <name evidence="1" type="ORF">MM415B02230_0012</name>
</gene>
<sequence>MIYCKECEYCDYSLDADFVHGVYNLVTNRDGVSEYYFCNYKDNYTEVEYSKWLEDGIGYRVYLKKPSWINENNDCKWFKEKEKEKKKEEEEEEEHRLLTDDKIYYHNLKMEYPTTHFCTSLNGSPDSCATGIEAKERCRKYGNCGSIE</sequence>
<organism evidence="1">
    <name type="scientific">viral metagenome</name>
    <dbReference type="NCBI Taxonomy" id="1070528"/>
    <lineage>
        <taxon>unclassified sequences</taxon>
        <taxon>metagenomes</taxon>
        <taxon>organismal metagenomes</taxon>
    </lineage>
</organism>
<accession>A0A6M3KVP8</accession>
<dbReference type="AlphaFoldDB" id="A0A6M3KVP8"/>